<evidence type="ECO:0000259" key="6">
    <source>
        <dbReference type="Pfam" id="PF00329"/>
    </source>
</evidence>
<dbReference type="HAMAP" id="MF_01357">
    <property type="entry name" value="NDH1_NuoC"/>
    <property type="match status" value="1"/>
</dbReference>
<comment type="catalytic activity">
    <reaction evidence="3 5">
        <text>a quinone + NADH + 5 H(+)(in) = a quinol + NAD(+) + 4 H(+)(out)</text>
        <dbReference type="Rhea" id="RHEA:57888"/>
        <dbReference type="ChEBI" id="CHEBI:15378"/>
        <dbReference type="ChEBI" id="CHEBI:24646"/>
        <dbReference type="ChEBI" id="CHEBI:57540"/>
        <dbReference type="ChEBI" id="CHEBI:57945"/>
        <dbReference type="ChEBI" id="CHEBI:132124"/>
    </reaction>
</comment>
<keyword evidence="3 4" id="KW-0520">NAD</keyword>
<comment type="subunit">
    <text evidence="3">NDH-1 is composed of 14 different subunits. Subunits NuoB, C, D, E, F, and G constitute the peripheral sector of the complex.</text>
</comment>
<reference evidence="8" key="1">
    <citation type="journal article" date="2019" name="Int. J. Syst. Evol. Microbiol.">
        <title>The Global Catalogue of Microorganisms (GCM) 10K type strain sequencing project: providing services to taxonomists for standard genome sequencing and annotation.</title>
        <authorList>
            <consortium name="The Broad Institute Genomics Platform"/>
            <consortium name="The Broad Institute Genome Sequencing Center for Infectious Disease"/>
            <person name="Wu L."/>
            <person name="Ma J."/>
        </authorList>
    </citation>
    <scope>NUCLEOTIDE SEQUENCE [LARGE SCALE GENOMIC DNA]</scope>
    <source>
        <strain evidence="8">KCTC 23707</strain>
    </source>
</reference>
<dbReference type="PANTHER" id="PTHR10884">
    <property type="entry name" value="NADH DEHYDROGENASE UBIQUINONE IRON-SULFUR PROTEIN 3"/>
    <property type="match status" value="1"/>
</dbReference>
<dbReference type="GO" id="GO:0050136">
    <property type="term" value="F:NADH dehydrogenase (quinone) (non-electrogenic) activity"/>
    <property type="evidence" value="ECO:0007669"/>
    <property type="project" value="UniProtKB-EC"/>
</dbReference>
<dbReference type="Proteomes" id="UP001597373">
    <property type="component" value="Unassembled WGS sequence"/>
</dbReference>
<comment type="similarity">
    <text evidence="1 3 4">Belongs to the complex I 30 kDa subunit family.</text>
</comment>
<evidence type="ECO:0000256" key="5">
    <source>
        <dbReference type="RuleBase" id="RU003582"/>
    </source>
</evidence>
<keyword evidence="2 3" id="KW-0813">Transport</keyword>
<dbReference type="Gene3D" id="3.30.460.80">
    <property type="entry name" value="NADH:ubiquinone oxidoreductase, 30kDa subunit"/>
    <property type="match status" value="1"/>
</dbReference>
<keyword evidence="3 4" id="KW-1278">Translocase</keyword>
<dbReference type="SUPFAM" id="SSF143243">
    <property type="entry name" value="Nqo5-like"/>
    <property type="match status" value="1"/>
</dbReference>
<dbReference type="InterPro" id="IPR010218">
    <property type="entry name" value="NADH_DH_suC"/>
</dbReference>
<evidence type="ECO:0000256" key="4">
    <source>
        <dbReference type="RuleBase" id="RU003456"/>
    </source>
</evidence>
<dbReference type="PANTHER" id="PTHR10884:SF14">
    <property type="entry name" value="NADH DEHYDROGENASE [UBIQUINONE] IRON-SULFUR PROTEIN 3, MITOCHONDRIAL"/>
    <property type="match status" value="1"/>
</dbReference>
<comment type="caution">
    <text evidence="7">The sequence shown here is derived from an EMBL/GenBank/DDBJ whole genome shotgun (WGS) entry which is preliminary data.</text>
</comment>
<dbReference type="Pfam" id="PF00329">
    <property type="entry name" value="Complex1_30kDa"/>
    <property type="match status" value="1"/>
</dbReference>
<proteinExistence type="inferred from homology"/>
<evidence type="ECO:0000256" key="1">
    <source>
        <dbReference type="ARBA" id="ARBA00007569"/>
    </source>
</evidence>
<sequence>MSDALKDLGAYIQDKLAGRVRESIVAYGELTLVVEPDDIVEVLTFLKDDVQCQFICLIDICGADYPSREKRFEVVYHLLSPRQNQRIRVKLSTDEDTPVPSAVDVFPGANWYEREVYDFYGVLFTGHPDLRRILTDYGFEGHPLRKDFPLTGYSEVHYDEEAKRVVYKPVSLRQEFRNFDFLSPWEGTEYVLPGDEKAKQ</sequence>
<keyword evidence="8" id="KW-1185">Reference proteome</keyword>
<accession>A0ABW5DNI3</accession>
<feature type="domain" description="NADH:ubiquinone oxidoreductase 30kDa subunit" evidence="6">
    <location>
        <begin position="33"/>
        <end position="153"/>
    </location>
</feature>
<dbReference type="NCBIfam" id="NF004733">
    <property type="entry name" value="PRK06074.1-5"/>
    <property type="match status" value="1"/>
</dbReference>
<dbReference type="InterPro" id="IPR020396">
    <property type="entry name" value="NADH_UbQ_OxRdtase_CS"/>
</dbReference>
<keyword evidence="7" id="KW-0560">Oxidoreductase</keyword>
<comment type="subcellular location">
    <subcellularLocation>
        <location evidence="3">Cell membrane</location>
        <topology evidence="3">Peripheral membrane protein</topology>
        <orientation evidence="3">Cytoplasmic side</orientation>
    </subcellularLocation>
</comment>
<evidence type="ECO:0000256" key="3">
    <source>
        <dbReference type="HAMAP-Rule" id="MF_01357"/>
    </source>
</evidence>
<dbReference type="InterPro" id="IPR037232">
    <property type="entry name" value="NADH_quin_OxRdtase_su_C/D-like"/>
</dbReference>
<dbReference type="PROSITE" id="PS00542">
    <property type="entry name" value="COMPLEX1_30K"/>
    <property type="match status" value="1"/>
</dbReference>
<protein>
    <recommendedName>
        <fullName evidence="3">NADH-quinone oxidoreductase subunit C</fullName>
        <ecNumber evidence="3">7.1.1.-</ecNumber>
    </recommendedName>
    <alternativeName>
        <fullName evidence="3">NADH dehydrogenase I subunit C</fullName>
    </alternativeName>
    <alternativeName>
        <fullName evidence="3">NDH-1 subunit C</fullName>
    </alternativeName>
</protein>
<organism evidence="7 8">
    <name type="scientific">Chelativorans composti</name>
    <dbReference type="NCBI Taxonomy" id="768533"/>
    <lineage>
        <taxon>Bacteria</taxon>
        <taxon>Pseudomonadati</taxon>
        <taxon>Pseudomonadota</taxon>
        <taxon>Alphaproteobacteria</taxon>
        <taxon>Hyphomicrobiales</taxon>
        <taxon>Phyllobacteriaceae</taxon>
        <taxon>Chelativorans</taxon>
    </lineage>
</organism>
<evidence type="ECO:0000313" key="7">
    <source>
        <dbReference type="EMBL" id="MFD2260860.1"/>
    </source>
</evidence>
<keyword evidence="3" id="KW-0830">Ubiquinone</keyword>
<keyword evidence="3 5" id="KW-0874">Quinone</keyword>
<gene>
    <name evidence="3" type="primary">nuoC</name>
    <name evidence="7" type="ORF">ACFSMZ_13990</name>
</gene>
<comment type="function">
    <text evidence="3">NDH-1 shuttles electrons from NADH, via FMN and iron-sulfur (Fe-S) centers, to quinones in the respiratory chain. The immediate electron acceptor for the enzyme in this species is believed to be ubiquinone. Couples the redox reaction to proton translocation (for every two electrons transferred, four hydrogen ions are translocated across the cytoplasmic membrane), and thus conserves the redox energy in a proton gradient.</text>
</comment>
<dbReference type="NCBIfam" id="TIGR01961">
    <property type="entry name" value="NuoC_fam"/>
    <property type="match status" value="1"/>
</dbReference>
<keyword evidence="3" id="KW-1003">Cell membrane</keyword>
<evidence type="ECO:0000313" key="8">
    <source>
        <dbReference type="Proteomes" id="UP001597373"/>
    </source>
</evidence>
<dbReference type="InterPro" id="IPR001268">
    <property type="entry name" value="NADH_UbQ_OxRdtase_30kDa_su"/>
</dbReference>
<name>A0ABW5DNI3_9HYPH</name>
<dbReference type="EMBL" id="JBHUIR010000054">
    <property type="protein sequence ID" value="MFD2260860.1"/>
    <property type="molecule type" value="Genomic_DNA"/>
</dbReference>
<dbReference type="EC" id="7.1.1.-" evidence="3"/>
<evidence type="ECO:0000256" key="2">
    <source>
        <dbReference type="ARBA" id="ARBA00022448"/>
    </source>
</evidence>
<dbReference type="RefSeq" id="WP_345098136.1">
    <property type="nucleotide sequence ID" value="NZ_BAABGS010000012.1"/>
</dbReference>
<dbReference type="NCBIfam" id="NF004730">
    <property type="entry name" value="PRK06074.1-1"/>
    <property type="match status" value="1"/>
</dbReference>
<keyword evidence="3" id="KW-0472">Membrane</keyword>